<comment type="caution">
    <text evidence="1">The sequence shown here is derived from an EMBL/GenBank/DDBJ whole genome shotgun (WGS) entry which is preliminary data.</text>
</comment>
<dbReference type="Proteomes" id="UP000249432">
    <property type="component" value="Unassembled WGS sequence"/>
</dbReference>
<gene>
    <name evidence="1" type="ORF">DI525_11055</name>
</gene>
<evidence type="ECO:0000313" key="2">
    <source>
        <dbReference type="Proteomes" id="UP000249432"/>
    </source>
</evidence>
<dbReference type="AlphaFoldDB" id="A0A2W5UIK7"/>
<dbReference type="EMBL" id="QFRA01000067">
    <property type="protein sequence ID" value="PZR03104.1"/>
    <property type="molecule type" value="Genomic_DNA"/>
</dbReference>
<name>A0A2W5UIK7_9CORY</name>
<proteinExistence type="predicted"/>
<protein>
    <submittedName>
        <fullName evidence="1">Uncharacterized protein</fullName>
    </submittedName>
</protein>
<sequence>MPNLIAALPKKLPKLVKKSKTGSKESKKIVQNCQWAMHSVKKANYRVRLKVNWEQPVKGIKGLKRDLTNSSLAERISFPH</sequence>
<evidence type="ECO:0000313" key="1">
    <source>
        <dbReference type="EMBL" id="PZR03104.1"/>
    </source>
</evidence>
<accession>A0A2W5UIK7</accession>
<reference evidence="1 2" key="1">
    <citation type="submission" date="2017-08" db="EMBL/GenBank/DDBJ databases">
        <title>Infants hospitalized years apart are colonized by the same room-sourced microbial strains.</title>
        <authorList>
            <person name="Brooks B."/>
            <person name="Olm M.R."/>
            <person name="Firek B.A."/>
            <person name="Baker R."/>
            <person name="Thomas B.C."/>
            <person name="Morowitz M.J."/>
            <person name="Banfield J.F."/>
        </authorList>
    </citation>
    <scope>NUCLEOTIDE SEQUENCE [LARGE SCALE GENOMIC DNA]</scope>
    <source>
        <strain evidence="1">S2_003_000_R1_3</strain>
    </source>
</reference>
<organism evidence="1 2">
    <name type="scientific">Corynebacterium kroppenstedtii</name>
    <dbReference type="NCBI Taxonomy" id="161879"/>
    <lineage>
        <taxon>Bacteria</taxon>
        <taxon>Bacillati</taxon>
        <taxon>Actinomycetota</taxon>
        <taxon>Actinomycetes</taxon>
        <taxon>Mycobacteriales</taxon>
        <taxon>Corynebacteriaceae</taxon>
        <taxon>Corynebacterium</taxon>
    </lineage>
</organism>